<evidence type="ECO:0000313" key="2">
    <source>
        <dbReference type="EMBL" id="PTU24353.1"/>
    </source>
</evidence>
<dbReference type="EMBL" id="MSFN02000001">
    <property type="protein sequence ID" value="PTU24353.1"/>
    <property type="molecule type" value="Genomic_DNA"/>
</dbReference>
<gene>
    <name evidence="2" type="ORF">P175DRAFT_0497471</name>
</gene>
<sequence length="88" mass="9136">MVDSSVPSSNLSQPWKKNWPQGFHEISGLHNTERMPSNRASNGGGGGGGGGPVPGPQGGKGASPFACAMVDGTKVMRLDDKEVFRRAV</sequence>
<dbReference type="AlphaFoldDB" id="A0A2T5M750"/>
<organism evidence="2 3">
    <name type="scientific">Aspergillus ochraceoroseus IBT 24754</name>
    <dbReference type="NCBI Taxonomy" id="1392256"/>
    <lineage>
        <taxon>Eukaryota</taxon>
        <taxon>Fungi</taxon>
        <taxon>Dikarya</taxon>
        <taxon>Ascomycota</taxon>
        <taxon>Pezizomycotina</taxon>
        <taxon>Eurotiomycetes</taxon>
        <taxon>Eurotiomycetidae</taxon>
        <taxon>Eurotiales</taxon>
        <taxon>Aspergillaceae</taxon>
        <taxon>Aspergillus</taxon>
        <taxon>Aspergillus subgen. Nidulantes</taxon>
    </lineage>
</organism>
<dbReference type="GeneID" id="63813172"/>
<dbReference type="Proteomes" id="UP000244073">
    <property type="component" value="Unassembled WGS sequence"/>
</dbReference>
<dbReference type="RefSeq" id="XP_040755745.1">
    <property type="nucleotide sequence ID" value="XM_040896290.1"/>
</dbReference>
<feature type="region of interest" description="Disordered" evidence="1">
    <location>
        <begin position="1"/>
        <end position="65"/>
    </location>
</feature>
<dbReference type="VEuPathDB" id="FungiDB:P175DRAFT_0497471"/>
<proteinExistence type="predicted"/>
<reference evidence="2 3" key="1">
    <citation type="journal article" date="2018" name="Proc. Natl. Acad. Sci. U.S.A.">
        <title>Linking secondary metabolites to gene clusters through genome sequencing of six diverse Aspergillus species.</title>
        <authorList>
            <person name="Kaerboelling I."/>
            <person name="Vesth T.C."/>
            <person name="Frisvad J.C."/>
            <person name="Nybo J.L."/>
            <person name="Theobald S."/>
            <person name="Kuo A."/>
            <person name="Bowyer P."/>
            <person name="Matsuda Y."/>
            <person name="Mondo S."/>
            <person name="Lyhne E.K."/>
            <person name="Kogle M.E."/>
            <person name="Clum A."/>
            <person name="Lipzen A."/>
            <person name="Salamov A."/>
            <person name="Ngan C.Y."/>
            <person name="Daum C."/>
            <person name="Chiniquy J."/>
            <person name="Barry K."/>
            <person name="LaButti K."/>
            <person name="Haridas S."/>
            <person name="Simmons B.A."/>
            <person name="Magnuson J.K."/>
            <person name="Mortensen U.H."/>
            <person name="Larsen T.O."/>
            <person name="Grigoriev I.V."/>
            <person name="Baker S.E."/>
            <person name="Andersen M.R."/>
        </authorList>
    </citation>
    <scope>NUCLEOTIDE SEQUENCE [LARGE SCALE GENOMIC DNA]</scope>
    <source>
        <strain evidence="2 3">IBT 24754</strain>
    </source>
</reference>
<accession>A0A2T5M750</accession>
<name>A0A2T5M750_9EURO</name>
<feature type="compositionally biased region" description="Polar residues" evidence="1">
    <location>
        <begin position="1"/>
        <end position="15"/>
    </location>
</feature>
<feature type="compositionally biased region" description="Gly residues" evidence="1">
    <location>
        <begin position="42"/>
        <end position="61"/>
    </location>
</feature>
<evidence type="ECO:0000256" key="1">
    <source>
        <dbReference type="SAM" id="MobiDB-lite"/>
    </source>
</evidence>
<dbReference type="OrthoDB" id="10569984at2759"/>
<evidence type="ECO:0000313" key="3">
    <source>
        <dbReference type="Proteomes" id="UP000244073"/>
    </source>
</evidence>
<protein>
    <submittedName>
        <fullName evidence="2">Uncharacterized protein</fullName>
    </submittedName>
</protein>
<comment type="caution">
    <text evidence="2">The sequence shown here is derived from an EMBL/GenBank/DDBJ whole genome shotgun (WGS) entry which is preliminary data.</text>
</comment>